<organism evidence="1 2">
    <name type="scientific">Hyalomma asiaticum</name>
    <name type="common">Tick</name>
    <dbReference type="NCBI Taxonomy" id="266040"/>
    <lineage>
        <taxon>Eukaryota</taxon>
        <taxon>Metazoa</taxon>
        <taxon>Ecdysozoa</taxon>
        <taxon>Arthropoda</taxon>
        <taxon>Chelicerata</taxon>
        <taxon>Arachnida</taxon>
        <taxon>Acari</taxon>
        <taxon>Parasitiformes</taxon>
        <taxon>Ixodida</taxon>
        <taxon>Ixodoidea</taxon>
        <taxon>Ixodidae</taxon>
        <taxon>Hyalomminae</taxon>
        <taxon>Hyalomma</taxon>
    </lineage>
</organism>
<comment type="caution">
    <text evidence="1">The sequence shown here is derived from an EMBL/GenBank/DDBJ whole genome shotgun (WGS) entry which is preliminary data.</text>
</comment>
<sequence>MEPEGGNSSGQASTAEPQLEPLDLSVRNPGSTTDQRRDQPRVRMANGVFVLKPSYYHLMWVHKDSHIVERSAAVIWFTDALAR</sequence>
<evidence type="ECO:0000313" key="2">
    <source>
        <dbReference type="Proteomes" id="UP000821845"/>
    </source>
</evidence>
<name>A0ACB7TRV5_HYAAI</name>
<accession>A0ACB7TRV5</accession>
<proteinExistence type="predicted"/>
<dbReference type="EMBL" id="CM023481">
    <property type="protein sequence ID" value="KAH6948918.1"/>
    <property type="molecule type" value="Genomic_DNA"/>
</dbReference>
<protein>
    <submittedName>
        <fullName evidence="1">Uncharacterized protein</fullName>
    </submittedName>
</protein>
<dbReference type="Proteomes" id="UP000821845">
    <property type="component" value="Chromosome 1"/>
</dbReference>
<evidence type="ECO:0000313" key="1">
    <source>
        <dbReference type="EMBL" id="KAH6948918.1"/>
    </source>
</evidence>
<reference evidence="1" key="1">
    <citation type="submission" date="2020-05" db="EMBL/GenBank/DDBJ databases">
        <title>Large-scale comparative analyses of tick genomes elucidate their genetic diversity and vector capacities.</title>
        <authorList>
            <person name="Jia N."/>
            <person name="Wang J."/>
            <person name="Shi W."/>
            <person name="Du L."/>
            <person name="Sun Y."/>
            <person name="Zhan W."/>
            <person name="Jiang J."/>
            <person name="Wang Q."/>
            <person name="Zhang B."/>
            <person name="Ji P."/>
            <person name="Sakyi L.B."/>
            <person name="Cui X."/>
            <person name="Yuan T."/>
            <person name="Jiang B."/>
            <person name="Yang W."/>
            <person name="Lam T.T.-Y."/>
            <person name="Chang Q."/>
            <person name="Ding S."/>
            <person name="Wang X."/>
            <person name="Zhu J."/>
            <person name="Ruan X."/>
            <person name="Zhao L."/>
            <person name="Wei J."/>
            <person name="Que T."/>
            <person name="Du C."/>
            <person name="Cheng J."/>
            <person name="Dai P."/>
            <person name="Han X."/>
            <person name="Huang E."/>
            <person name="Gao Y."/>
            <person name="Liu J."/>
            <person name="Shao H."/>
            <person name="Ye R."/>
            <person name="Li L."/>
            <person name="Wei W."/>
            <person name="Wang X."/>
            <person name="Wang C."/>
            <person name="Yang T."/>
            <person name="Huo Q."/>
            <person name="Li W."/>
            <person name="Guo W."/>
            <person name="Chen H."/>
            <person name="Zhou L."/>
            <person name="Ni X."/>
            <person name="Tian J."/>
            <person name="Zhou Y."/>
            <person name="Sheng Y."/>
            <person name="Liu T."/>
            <person name="Pan Y."/>
            <person name="Xia L."/>
            <person name="Li J."/>
            <person name="Zhao F."/>
            <person name="Cao W."/>
        </authorList>
    </citation>
    <scope>NUCLEOTIDE SEQUENCE</scope>
    <source>
        <strain evidence="1">Hyas-2018</strain>
    </source>
</reference>
<gene>
    <name evidence="1" type="ORF">HPB50_027003</name>
</gene>
<keyword evidence="2" id="KW-1185">Reference proteome</keyword>